<organism evidence="5">
    <name type="scientific">Ralstonia solanacearum</name>
    <name type="common">Pseudomonas solanacearum</name>
    <dbReference type="NCBI Taxonomy" id="305"/>
    <lineage>
        <taxon>Bacteria</taxon>
        <taxon>Pseudomonadati</taxon>
        <taxon>Pseudomonadota</taxon>
        <taxon>Betaproteobacteria</taxon>
        <taxon>Burkholderiales</taxon>
        <taxon>Burkholderiaceae</taxon>
        <taxon>Ralstonia</taxon>
        <taxon>Ralstonia solanacearum species complex</taxon>
    </lineage>
</organism>
<gene>
    <name evidence="5" type="ORF">LH706_06750</name>
</gene>
<dbReference type="Pfam" id="PF05593">
    <property type="entry name" value="RHS_repeat"/>
    <property type="match status" value="1"/>
</dbReference>
<dbReference type="InterPro" id="IPR006530">
    <property type="entry name" value="YD"/>
</dbReference>
<keyword evidence="1" id="KW-0677">Repeat</keyword>
<dbReference type="NCBIfam" id="TIGR03696">
    <property type="entry name" value="Rhs_assc_core"/>
    <property type="match status" value="1"/>
</dbReference>
<feature type="domain" description="Teneurin-like YD-shell" evidence="4">
    <location>
        <begin position="838"/>
        <end position="1093"/>
    </location>
</feature>
<evidence type="ECO:0000259" key="4">
    <source>
        <dbReference type="Pfam" id="PF25023"/>
    </source>
</evidence>
<dbReference type="InterPro" id="IPR022385">
    <property type="entry name" value="Rhs_assc_core"/>
</dbReference>
<protein>
    <submittedName>
        <fullName evidence="5">DUF6531 domain-containing protein</fullName>
    </submittedName>
</protein>
<dbReference type="Pfam" id="PF25023">
    <property type="entry name" value="TEN_YD-shell"/>
    <property type="match status" value="1"/>
</dbReference>
<dbReference type="EMBL" id="CP085043">
    <property type="protein sequence ID" value="UZF16134.1"/>
    <property type="molecule type" value="Genomic_DNA"/>
</dbReference>
<proteinExistence type="predicted"/>
<evidence type="ECO:0000256" key="1">
    <source>
        <dbReference type="ARBA" id="ARBA00022737"/>
    </source>
</evidence>
<evidence type="ECO:0000313" key="5">
    <source>
        <dbReference type="EMBL" id="UZF16134.1"/>
    </source>
</evidence>
<feature type="region of interest" description="Disordered" evidence="2">
    <location>
        <begin position="590"/>
        <end position="611"/>
    </location>
</feature>
<evidence type="ECO:0000256" key="2">
    <source>
        <dbReference type="SAM" id="MobiDB-lite"/>
    </source>
</evidence>
<feature type="domain" description="DUF6531" evidence="3">
    <location>
        <begin position="21"/>
        <end position="72"/>
    </location>
</feature>
<dbReference type="InterPro" id="IPR045351">
    <property type="entry name" value="DUF6531"/>
</dbReference>
<dbReference type="PANTHER" id="PTHR32305:SF15">
    <property type="entry name" value="PROTEIN RHSA-RELATED"/>
    <property type="match status" value="1"/>
</dbReference>
<name>A0ABY6NG91_RALSL</name>
<reference evidence="5" key="1">
    <citation type="submission" date="2021-10" db="EMBL/GenBank/DDBJ databases">
        <title>Complete genome sequences of five Ralstonia solancearum strains isolated from sunflower.</title>
        <authorList>
            <person name="She X."/>
            <person name="He Z."/>
        </authorList>
    </citation>
    <scope>NUCLEOTIDE SEQUENCE</scope>
    <source>
        <strain evidence="5">RS638</strain>
    </source>
</reference>
<dbReference type="Gene3D" id="2.180.10.10">
    <property type="entry name" value="RHS repeat-associated core"/>
    <property type="match status" value="2"/>
</dbReference>
<dbReference type="InterPro" id="IPR031325">
    <property type="entry name" value="RHS_repeat"/>
</dbReference>
<dbReference type="InterPro" id="IPR056823">
    <property type="entry name" value="TEN-like_YD-shell"/>
</dbReference>
<sequence length="1293" mass="140997">MLSSLAGDVAPPYPASNPHRGDPVNVVARAVVESKTDISFPLLFARNYSSKRAGYSMIGGGWKSNFDKALTITYGKDSGGQFAATLDFVEDNDEEVIFTRSSSSSNFTLLYQDQVGFSVTYDGGNYFLRTPQGNIEVYNQNGYLVQVNFANGQVYVIARNSLNQIVSVTNNFGQFLNFTYSNYANILTQIAASNGDVYVFYYNNGMLASVVLNNLPAISYQYSGMLLTSITDEMNQRYASFAYNSNGEAIQNARMLGGGTIEEHDYSYTSSGINETQPNGNTVTYYTQQPAYQNKVTYYYEGNSKYYGVSYDGNGNISQYQGFSGGTYQYFYDLATNLLTSTQKPDGTTATVTWDAFNRVPLSIVEAGAGGTKTTTFAYDQYLNVTSKTISGVGGSRTWSYTYAPGGLITSQTNPDGTGFTYSYYGMSDDINLRGLVHTVQNSLGQVMTFNSYDIHGHPTSITGFNGITKIISYDAKGRVLSETVGNATNTYAYNDAGDLLQANFANGYQLNMTYDLAHRLIGIADNHGGSESFTLDSTTSVATNQSVYQGSNLISVRNKILDVLGRVTKSWGTNSGASYNYNYRGDDSVSSYSDPNGSSGNQSVDNMGRTTGFSTPEYQVSYALDAAGNPVTANVSSSNTTSTMTYNVFNEMTQLVSPDTGTHSYSYDMVGRTSTHTDNAGVSHVVSYDGLGRAIGILHSGPSTSLSEGFSYNSLNALDTVSDATGSIHYGYDPLGNLTSIAQTTGVSTYGVSYTYDNANQVTSMTYPSGLVVNYTYDNGLLVGINTNKGSLVNNISYQSLLKRPVSWTLGGAAVSLNYTADGFVSGLIDNTMNQAIGTDNIGQVTSINDSTNSLSLSANYTSNHQINTGSINGNGFNYYFNGTNLYGKTDTDGQFQYNYNSGSNVMKQVVTVPAYQYINVSSDANGNVTADNSGSYTYDIRNNMIGASTGNGSGNYAYNALKQRVAKTANGITTVFVYNEKNQLIGEYDGNGSLIAEHIYFGARPVGVYKNGQLYAVHTDYLGTPRVITSSTNTIVWKWLNLNVFGSNLPSVSNIEYNLRFAGQYYDSESGLHYNMNRMYNPRTGRYMQSDPLGLVAGPNTFNYVNGSPLNASDPLGLLTRLLIDEGNGLGIGHVALEINGVTYGIVPAKNTSVAEMLNDLTGTRGIIAAMTFDKFRDDYNGHHDEYIHAFTLDVTPQQEEALRKSFEEDVALSNAGRVTYQGIPYSTENCTSYIWKKLNKYTNIYSNSNPLFPWVMRLNFDVRYLRGQVGNRNAGVTDYVLYRPYSRERY</sequence>
<dbReference type="PRINTS" id="PR00394">
    <property type="entry name" value="RHSPROTEIN"/>
</dbReference>
<dbReference type="PANTHER" id="PTHR32305">
    <property type="match status" value="1"/>
</dbReference>
<dbReference type="NCBIfam" id="TIGR01643">
    <property type="entry name" value="YD_repeat_2x"/>
    <property type="match status" value="1"/>
</dbReference>
<evidence type="ECO:0000259" key="3">
    <source>
        <dbReference type="Pfam" id="PF20148"/>
    </source>
</evidence>
<accession>A0ABY6NG91</accession>
<dbReference type="Pfam" id="PF20148">
    <property type="entry name" value="DUF6531"/>
    <property type="match status" value="1"/>
</dbReference>
<dbReference type="InterPro" id="IPR050708">
    <property type="entry name" value="T6SS_VgrG/RHS"/>
</dbReference>